<evidence type="ECO:0000256" key="3">
    <source>
        <dbReference type="ARBA" id="ARBA00009587"/>
    </source>
</evidence>
<dbReference type="AlphaFoldDB" id="A0A3S3A8P3"/>
<evidence type="ECO:0000259" key="12">
    <source>
        <dbReference type="Pfam" id="PF03007"/>
    </source>
</evidence>
<gene>
    <name evidence="14" type="ORF">EF834_05895</name>
</gene>
<dbReference type="GO" id="GO:0051701">
    <property type="term" value="P:biological process involved in interaction with host"/>
    <property type="evidence" value="ECO:0007669"/>
    <property type="project" value="TreeGrafter"/>
</dbReference>
<dbReference type="Pfam" id="PF03007">
    <property type="entry name" value="WS_DGAT_cat"/>
    <property type="match status" value="1"/>
</dbReference>
<dbReference type="EC" id="2.3.1.20" evidence="4 11"/>
<dbReference type="SUPFAM" id="SSF52777">
    <property type="entry name" value="CoA-dependent acyltransferases"/>
    <property type="match status" value="1"/>
</dbReference>
<dbReference type="PANTHER" id="PTHR31650">
    <property type="entry name" value="O-ACYLTRANSFERASE (WSD1-LIKE) FAMILY PROTEIN"/>
    <property type="match status" value="1"/>
</dbReference>
<name>A0A3S3A8P3_9NOCA</name>
<dbReference type="InterPro" id="IPR009721">
    <property type="entry name" value="O-acyltransferase_WSD1_C"/>
</dbReference>
<dbReference type="Proteomes" id="UP000284333">
    <property type="component" value="Unassembled WGS sequence"/>
</dbReference>
<evidence type="ECO:0000256" key="5">
    <source>
        <dbReference type="ARBA" id="ARBA00022516"/>
    </source>
</evidence>
<evidence type="ECO:0000313" key="15">
    <source>
        <dbReference type="Proteomes" id="UP000284333"/>
    </source>
</evidence>
<reference evidence="14 15" key="1">
    <citation type="submission" date="2018-11" db="EMBL/GenBank/DDBJ databases">
        <title>Rhodococcus spongicola sp. nov. and Rhodococcus xishaensis sp. nov. from marine sponges.</title>
        <authorList>
            <person name="Li L."/>
            <person name="Lin H.W."/>
        </authorList>
    </citation>
    <scope>NUCLEOTIDE SEQUENCE [LARGE SCALE GENOMIC DNA]</scope>
    <source>
        <strain evidence="14 15">LHW50502</strain>
    </source>
</reference>
<dbReference type="GO" id="GO:0004144">
    <property type="term" value="F:diacylglycerol O-acyltransferase activity"/>
    <property type="evidence" value="ECO:0007669"/>
    <property type="project" value="UniProtKB-EC"/>
</dbReference>
<dbReference type="GO" id="GO:0071731">
    <property type="term" value="P:response to nitric oxide"/>
    <property type="evidence" value="ECO:0007669"/>
    <property type="project" value="TreeGrafter"/>
</dbReference>
<keyword evidence="15" id="KW-1185">Reference proteome</keyword>
<feature type="domain" description="O-acyltransferase WSD1 C-terminal" evidence="13">
    <location>
        <begin position="333"/>
        <end position="475"/>
    </location>
</feature>
<dbReference type="UniPathway" id="UPA00282"/>
<dbReference type="InterPro" id="IPR045034">
    <property type="entry name" value="O-acyltransferase_WSD1-like"/>
</dbReference>
<protein>
    <recommendedName>
        <fullName evidence="4 11">Diacylglycerol O-acyltransferase</fullName>
        <ecNumber evidence="4 11">2.3.1.20</ecNumber>
    </recommendedName>
</protein>
<dbReference type="Pfam" id="PF06974">
    <property type="entry name" value="WS_DGAT_C"/>
    <property type="match status" value="1"/>
</dbReference>
<feature type="domain" description="O-acyltransferase WSD1-like N-terminal" evidence="12">
    <location>
        <begin position="7"/>
        <end position="272"/>
    </location>
</feature>
<keyword evidence="6 11" id="KW-0808">Transferase</keyword>
<dbReference type="RefSeq" id="WP_127946291.1">
    <property type="nucleotide sequence ID" value="NZ_RKLN01000002.1"/>
</dbReference>
<dbReference type="OrthoDB" id="9810950at2"/>
<dbReference type="GO" id="GO:0006071">
    <property type="term" value="P:glycerol metabolic process"/>
    <property type="evidence" value="ECO:0007669"/>
    <property type="project" value="UniProtKB-KW"/>
</dbReference>
<comment type="caution">
    <text evidence="14">The sequence shown here is derived from an EMBL/GenBank/DDBJ whole genome shotgun (WGS) entry which is preliminary data.</text>
</comment>
<accession>A0A3S3A8P3</accession>
<dbReference type="InterPro" id="IPR014292">
    <property type="entry name" value="Acyl_transf_WS/DGAT"/>
</dbReference>
<evidence type="ECO:0000256" key="11">
    <source>
        <dbReference type="RuleBase" id="RU361241"/>
    </source>
</evidence>
<keyword evidence="5 11" id="KW-0444">Lipid biosynthesis</keyword>
<organism evidence="14 15">
    <name type="scientific">Rhodococcus spongiicola</name>
    <dbReference type="NCBI Taxonomy" id="2487352"/>
    <lineage>
        <taxon>Bacteria</taxon>
        <taxon>Bacillati</taxon>
        <taxon>Actinomycetota</taxon>
        <taxon>Actinomycetes</taxon>
        <taxon>Mycobacteriales</taxon>
        <taxon>Nocardiaceae</taxon>
        <taxon>Rhodococcus</taxon>
    </lineage>
</organism>
<keyword evidence="8 11" id="KW-0443">Lipid metabolism</keyword>
<proteinExistence type="inferred from homology"/>
<evidence type="ECO:0000256" key="6">
    <source>
        <dbReference type="ARBA" id="ARBA00022679"/>
    </source>
</evidence>
<dbReference type="GO" id="GO:0001666">
    <property type="term" value="P:response to hypoxia"/>
    <property type="evidence" value="ECO:0007669"/>
    <property type="project" value="TreeGrafter"/>
</dbReference>
<evidence type="ECO:0000259" key="13">
    <source>
        <dbReference type="Pfam" id="PF06974"/>
    </source>
</evidence>
<evidence type="ECO:0000256" key="2">
    <source>
        <dbReference type="ARBA" id="ARBA00005189"/>
    </source>
</evidence>
<evidence type="ECO:0000256" key="9">
    <source>
        <dbReference type="ARBA" id="ARBA00023315"/>
    </source>
</evidence>
<comment type="pathway">
    <text evidence="1 11">Glycerolipid metabolism; triacylglycerol biosynthesis.</text>
</comment>
<dbReference type="NCBIfam" id="TIGR02946">
    <property type="entry name" value="acyl_WS_DGAT"/>
    <property type="match status" value="1"/>
</dbReference>
<comment type="pathway">
    <text evidence="2">Lipid metabolism.</text>
</comment>
<dbReference type="GO" id="GO:0019432">
    <property type="term" value="P:triglyceride biosynthetic process"/>
    <property type="evidence" value="ECO:0007669"/>
    <property type="project" value="UniProtKB-UniPathway"/>
</dbReference>
<comment type="similarity">
    <text evidence="3 11">Belongs to the long-chain O-acyltransferase family.</text>
</comment>
<keyword evidence="7 11" id="KW-0319">Glycerol metabolism</keyword>
<sequence length="480" mass="52546">MARATRLTAQDASFYFLDESNTPMHLGSLAILQLPKSGLDFEAVLRLIESRLHLVPRYRQKVREVAFGFSRPVWVDDPDFDITYHVRRSAVPSPGSDDQLHDLVAWLTSRPLDTTRPLWEMYVIEGLAGNRCALYTKSHSALVDGEQALEISQVILDEDEVPPPLTDDLWIPEPAPGESALVAAALAHVVSQPREGVETLRMTLRDMTSVVDGTTEALGKLVAVMRTATQSAPSSPLNTPISRSRRFAVARSELERYRKVRARYECSINDVVLTVVTGALRTWLLSRGEPVSEATTLRAMVPVSICEARPGTKGTSVVDVCGVGEAGRPHGRTSSFLVDLPVGEPNPVVRLSHVAHATEAFERQSQQVTARTMIRLSGFAPASLHARGARVASSLSQRMFNLMVTNAPGPQIPLYLAGMRMVEMYPLSPLLKNQTLSIGLTSYDGYVHYGLNADREAMPDVDVVAASLQESLEELVDVSG</sequence>
<keyword evidence="9 11" id="KW-0012">Acyltransferase</keyword>
<evidence type="ECO:0000256" key="8">
    <source>
        <dbReference type="ARBA" id="ARBA00023098"/>
    </source>
</evidence>
<dbReference type="EMBL" id="RKLN01000002">
    <property type="protein sequence ID" value="RVW04590.1"/>
    <property type="molecule type" value="Genomic_DNA"/>
</dbReference>
<evidence type="ECO:0000256" key="7">
    <source>
        <dbReference type="ARBA" id="ARBA00022798"/>
    </source>
</evidence>
<comment type="catalytic activity">
    <reaction evidence="10 11">
        <text>an acyl-CoA + a 1,2-diacyl-sn-glycerol = a triacyl-sn-glycerol + CoA</text>
        <dbReference type="Rhea" id="RHEA:10868"/>
        <dbReference type="ChEBI" id="CHEBI:17815"/>
        <dbReference type="ChEBI" id="CHEBI:57287"/>
        <dbReference type="ChEBI" id="CHEBI:58342"/>
        <dbReference type="ChEBI" id="CHEBI:64615"/>
        <dbReference type="EC" id="2.3.1.20"/>
    </reaction>
</comment>
<evidence type="ECO:0000313" key="14">
    <source>
        <dbReference type="EMBL" id="RVW04590.1"/>
    </source>
</evidence>
<evidence type="ECO:0000256" key="1">
    <source>
        <dbReference type="ARBA" id="ARBA00004771"/>
    </source>
</evidence>
<dbReference type="InterPro" id="IPR004255">
    <property type="entry name" value="O-acyltransferase_WSD1_N"/>
</dbReference>
<dbReference type="GO" id="GO:0005886">
    <property type="term" value="C:plasma membrane"/>
    <property type="evidence" value="ECO:0007669"/>
    <property type="project" value="TreeGrafter"/>
</dbReference>
<evidence type="ECO:0000256" key="4">
    <source>
        <dbReference type="ARBA" id="ARBA00013244"/>
    </source>
</evidence>
<dbReference type="PANTHER" id="PTHR31650:SF1">
    <property type="entry name" value="WAX ESTER SYNTHASE_DIACYLGLYCEROL ACYLTRANSFERASE 4-RELATED"/>
    <property type="match status" value="1"/>
</dbReference>
<evidence type="ECO:0000256" key="10">
    <source>
        <dbReference type="ARBA" id="ARBA00048109"/>
    </source>
</evidence>